<keyword evidence="1" id="KW-0175">Coiled coil</keyword>
<accession>A0A1J9PWN9</accession>
<sequence length="276" mass="31979">EGKHWVSVGLGKHYQYCLSKRSWVPPNLTSASTPPRSNRHIIPDTGVLVQAKAHFLLFHDMFTRMHDLRHDLSRSALLLQLLIHLFLRAFRKEVFDTLASRTTRQPLQPQALKAACAGDLPLTLQGFTRVFLDAHFREELQFVTGLKMRVTNIKLLFAWLWGLASLNGGLTPADLEEDSDPESLKATRARKSHQLVKMQQRLQVARKECQRYIKNKYDMKRLQEVQQDHRTLAARIQPGVEKEAHTLRLRRAQEQYQKAADKLSRVSQQATRRYLE</sequence>
<evidence type="ECO:0000313" key="3">
    <source>
        <dbReference type="Proteomes" id="UP000242791"/>
    </source>
</evidence>
<keyword evidence="3" id="KW-1185">Reference proteome</keyword>
<feature type="coiled-coil region" evidence="1">
    <location>
        <begin position="242"/>
        <end position="269"/>
    </location>
</feature>
<feature type="non-terminal residue" evidence="2">
    <location>
        <position position="1"/>
    </location>
</feature>
<protein>
    <submittedName>
        <fullName evidence="2">Uncharacterized protein</fullName>
    </submittedName>
</protein>
<feature type="coiled-coil region" evidence="1">
    <location>
        <begin position="188"/>
        <end position="215"/>
    </location>
</feature>
<dbReference type="Proteomes" id="UP000242791">
    <property type="component" value="Unassembled WGS sequence"/>
</dbReference>
<name>A0A1J9PWN9_9EURO</name>
<comment type="caution">
    <text evidence="2">The sequence shown here is derived from an EMBL/GenBank/DDBJ whole genome shotgun (WGS) entry which is preliminary data.</text>
</comment>
<dbReference type="VEuPathDB" id="FungiDB:ACJ73_08337"/>
<gene>
    <name evidence="2" type="ORF">ACJ73_08337</name>
</gene>
<evidence type="ECO:0000256" key="1">
    <source>
        <dbReference type="SAM" id="Coils"/>
    </source>
</evidence>
<dbReference type="EMBL" id="LGTZ01001934">
    <property type="protein sequence ID" value="OJD20330.1"/>
    <property type="molecule type" value="Genomic_DNA"/>
</dbReference>
<evidence type="ECO:0000313" key="2">
    <source>
        <dbReference type="EMBL" id="OJD20330.1"/>
    </source>
</evidence>
<reference evidence="2 3" key="1">
    <citation type="submission" date="2015-08" db="EMBL/GenBank/DDBJ databases">
        <title>Emmonsia species relationships and genome sequence.</title>
        <authorList>
            <person name="Cuomo C.A."/>
            <person name="Schwartz I.S."/>
            <person name="Kenyon C."/>
            <person name="De Hoog G.S."/>
            <person name="Govender N.P."/>
            <person name="Botha A."/>
            <person name="Moreno L."/>
            <person name="De Vries M."/>
            <person name="Munoz J.F."/>
            <person name="Stielow J.B."/>
        </authorList>
    </citation>
    <scope>NUCLEOTIDE SEQUENCE [LARGE SCALE GENOMIC DNA]</scope>
    <source>
        <strain evidence="2 3">EI222</strain>
    </source>
</reference>
<organism evidence="2 3">
    <name type="scientific">Blastomyces percursus</name>
    <dbReference type="NCBI Taxonomy" id="1658174"/>
    <lineage>
        <taxon>Eukaryota</taxon>
        <taxon>Fungi</taxon>
        <taxon>Dikarya</taxon>
        <taxon>Ascomycota</taxon>
        <taxon>Pezizomycotina</taxon>
        <taxon>Eurotiomycetes</taxon>
        <taxon>Eurotiomycetidae</taxon>
        <taxon>Onygenales</taxon>
        <taxon>Ajellomycetaceae</taxon>
        <taxon>Blastomyces</taxon>
    </lineage>
</organism>
<proteinExistence type="predicted"/>
<dbReference type="AlphaFoldDB" id="A0A1J9PWN9"/>